<keyword evidence="2" id="KW-1185">Reference proteome</keyword>
<evidence type="ECO:0000313" key="1">
    <source>
        <dbReference type="EMBL" id="MCL7048174.1"/>
    </source>
</evidence>
<dbReference type="Proteomes" id="UP001177140">
    <property type="component" value="Unassembled WGS sequence"/>
</dbReference>
<comment type="caution">
    <text evidence="1">The sequence shown here is derived from an EMBL/GenBank/DDBJ whole genome shotgun (WGS) entry which is preliminary data.</text>
</comment>
<dbReference type="InterPro" id="IPR023393">
    <property type="entry name" value="START-like_dom_sf"/>
</dbReference>
<dbReference type="Gene3D" id="3.30.530.20">
    <property type="match status" value="1"/>
</dbReference>
<evidence type="ECO:0008006" key="3">
    <source>
        <dbReference type="Google" id="ProtNLM"/>
    </source>
</evidence>
<evidence type="ECO:0000313" key="2">
    <source>
        <dbReference type="Proteomes" id="UP001177140"/>
    </source>
</evidence>
<organism evidence="1 2">
    <name type="scientific">Papaver nudicaule</name>
    <name type="common">Iceland poppy</name>
    <dbReference type="NCBI Taxonomy" id="74823"/>
    <lineage>
        <taxon>Eukaryota</taxon>
        <taxon>Viridiplantae</taxon>
        <taxon>Streptophyta</taxon>
        <taxon>Embryophyta</taxon>
        <taxon>Tracheophyta</taxon>
        <taxon>Spermatophyta</taxon>
        <taxon>Magnoliopsida</taxon>
        <taxon>Ranunculales</taxon>
        <taxon>Papaveraceae</taxon>
        <taxon>Papaveroideae</taxon>
        <taxon>Papaver</taxon>
    </lineage>
</organism>
<reference evidence="1" key="1">
    <citation type="submission" date="2022-03" db="EMBL/GenBank/DDBJ databases">
        <title>A functionally conserved STORR gene fusion in Papaver species that diverged 16.8 million years ago.</title>
        <authorList>
            <person name="Catania T."/>
        </authorList>
    </citation>
    <scope>NUCLEOTIDE SEQUENCE</scope>
    <source>
        <strain evidence="1">S-191538</strain>
    </source>
</reference>
<dbReference type="SUPFAM" id="SSF55961">
    <property type="entry name" value="Bet v1-like"/>
    <property type="match status" value="1"/>
</dbReference>
<name>A0AA41VVA0_PAPNU</name>
<protein>
    <recommendedName>
        <fullName evidence="3">Bet v I/Major latex protein domain-containing protein</fullName>
    </recommendedName>
</protein>
<sequence>MCKNFIPQMEVVVALRSPIAYYKEKFTKIDNEKRIKVTEVVEGGYLELGFNLYRITLEIIEKEGDSSSSNIISTIDYELDEASADNAAFVSIKPLEVIAEAIGMYLKEKKNDANN</sequence>
<dbReference type="AlphaFoldDB" id="A0AA41VVA0"/>
<accession>A0AA41VVA0</accession>
<proteinExistence type="predicted"/>
<gene>
    <name evidence="1" type="ORF">MKW94_030474</name>
</gene>
<dbReference type="EMBL" id="JAJJMA010301583">
    <property type="protein sequence ID" value="MCL7048174.1"/>
    <property type="molecule type" value="Genomic_DNA"/>
</dbReference>